<evidence type="ECO:0000259" key="7">
    <source>
        <dbReference type="Pfam" id="PF02911"/>
    </source>
</evidence>
<keyword evidence="3 5" id="KW-0808">Transferase</keyword>
<dbReference type="InterPro" id="IPR002376">
    <property type="entry name" value="Formyl_transf_N"/>
</dbReference>
<evidence type="ECO:0000256" key="5">
    <source>
        <dbReference type="HAMAP-Rule" id="MF_00182"/>
    </source>
</evidence>
<gene>
    <name evidence="5" type="primary">fmt</name>
    <name evidence="8" type="ORF">FHX47_000971</name>
</gene>
<accession>A0A7W5TTS7</accession>
<dbReference type="CDD" id="cd08704">
    <property type="entry name" value="Met_tRNA_FMT_C"/>
    <property type="match status" value="1"/>
</dbReference>
<dbReference type="GO" id="GO:0005829">
    <property type="term" value="C:cytosol"/>
    <property type="evidence" value="ECO:0007669"/>
    <property type="project" value="TreeGrafter"/>
</dbReference>
<dbReference type="AlphaFoldDB" id="A0A7W5TTS7"/>
<dbReference type="EC" id="2.1.2.9" evidence="2 5"/>
<dbReference type="InterPro" id="IPR005793">
    <property type="entry name" value="Formyl_trans_C"/>
</dbReference>
<feature type="domain" description="Formyl transferase C-terminal" evidence="7">
    <location>
        <begin position="202"/>
        <end position="301"/>
    </location>
</feature>
<evidence type="ECO:0000256" key="4">
    <source>
        <dbReference type="ARBA" id="ARBA00022917"/>
    </source>
</evidence>
<comment type="catalytic activity">
    <reaction evidence="5">
        <text>L-methionyl-tRNA(fMet) + (6R)-10-formyltetrahydrofolate = N-formyl-L-methionyl-tRNA(fMet) + (6S)-5,6,7,8-tetrahydrofolate + H(+)</text>
        <dbReference type="Rhea" id="RHEA:24380"/>
        <dbReference type="Rhea" id="RHEA-COMP:9952"/>
        <dbReference type="Rhea" id="RHEA-COMP:9953"/>
        <dbReference type="ChEBI" id="CHEBI:15378"/>
        <dbReference type="ChEBI" id="CHEBI:57453"/>
        <dbReference type="ChEBI" id="CHEBI:78530"/>
        <dbReference type="ChEBI" id="CHEBI:78844"/>
        <dbReference type="ChEBI" id="CHEBI:195366"/>
        <dbReference type="EC" id="2.1.2.9"/>
    </reaction>
</comment>
<evidence type="ECO:0000313" key="8">
    <source>
        <dbReference type="EMBL" id="MBB3667378.1"/>
    </source>
</evidence>
<dbReference type="Gene3D" id="3.40.50.12230">
    <property type="match status" value="1"/>
</dbReference>
<comment type="caution">
    <text evidence="8">The sequence shown here is derived from an EMBL/GenBank/DDBJ whole genome shotgun (WGS) entry which is preliminary data.</text>
</comment>
<keyword evidence="9" id="KW-1185">Reference proteome</keyword>
<feature type="domain" description="Formyl transferase N-terminal" evidence="6">
    <location>
        <begin position="3"/>
        <end position="178"/>
    </location>
</feature>
<feature type="binding site" evidence="5">
    <location>
        <begin position="109"/>
        <end position="112"/>
    </location>
    <ligand>
        <name>(6S)-5,6,7,8-tetrahydrofolate</name>
        <dbReference type="ChEBI" id="CHEBI:57453"/>
    </ligand>
</feature>
<dbReference type="SUPFAM" id="SSF50486">
    <property type="entry name" value="FMT C-terminal domain-like"/>
    <property type="match status" value="1"/>
</dbReference>
<dbReference type="Proteomes" id="UP000547528">
    <property type="component" value="Unassembled WGS sequence"/>
</dbReference>
<dbReference type="Pfam" id="PF00551">
    <property type="entry name" value="Formyl_trans_N"/>
    <property type="match status" value="1"/>
</dbReference>
<dbReference type="InterPro" id="IPR044135">
    <property type="entry name" value="Met-tRNA-FMT_C"/>
</dbReference>
<evidence type="ECO:0000256" key="1">
    <source>
        <dbReference type="ARBA" id="ARBA00010699"/>
    </source>
</evidence>
<dbReference type="GO" id="GO:0004479">
    <property type="term" value="F:methionyl-tRNA formyltransferase activity"/>
    <property type="evidence" value="ECO:0007669"/>
    <property type="project" value="UniProtKB-UniRule"/>
</dbReference>
<dbReference type="NCBIfam" id="TIGR00460">
    <property type="entry name" value="fmt"/>
    <property type="match status" value="1"/>
</dbReference>
<dbReference type="InterPro" id="IPR036477">
    <property type="entry name" value="Formyl_transf_N_sf"/>
</dbReference>
<reference evidence="8 9" key="1">
    <citation type="submission" date="2020-08" db="EMBL/GenBank/DDBJ databases">
        <title>Sequencing the genomes of 1000 actinobacteria strains.</title>
        <authorList>
            <person name="Klenk H.-P."/>
        </authorList>
    </citation>
    <scope>NUCLEOTIDE SEQUENCE [LARGE SCALE GENOMIC DNA]</scope>
    <source>
        <strain evidence="8 9">DSM 28238</strain>
    </source>
</reference>
<dbReference type="PANTHER" id="PTHR11138">
    <property type="entry name" value="METHIONYL-TRNA FORMYLTRANSFERASE"/>
    <property type="match status" value="1"/>
</dbReference>
<dbReference type="RefSeq" id="WP_183357701.1">
    <property type="nucleotide sequence ID" value="NZ_BAABKR010000001.1"/>
</dbReference>
<dbReference type="PANTHER" id="PTHR11138:SF5">
    <property type="entry name" value="METHIONYL-TRNA FORMYLTRANSFERASE, MITOCHONDRIAL"/>
    <property type="match status" value="1"/>
</dbReference>
<evidence type="ECO:0000256" key="3">
    <source>
        <dbReference type="ARBA" id="ARBA00022679"/>
    </source>
</evidence>
<dbReference type="HAMAP" id="MF_00182">
    <property type="entry name" value="Formyl_trans"/>
    <property type="match status" value="1"/>
</dbReference>
<proteinExistence type="inferred from homology"/>
<sequence length="312" mass="32989">MTRIVFAGTPAIAAQALRGIVDAGFDVVGVLTRPDAPIGRKRTLTPSPVAQEAEEAAIPTLKAEKVDETATEQLTRWQPTLGVIVAYGALLPRATLDIPTHGWVNLHYSDLPKYRGAAPVQHAILNGETTTAATVFQLEAGMDSGPLHGRAEYAIPQMTSSGTALTELTDLGTRLLIDLLPTLLQGTSLPVPQEGEPSLAPKLTRQDAFIDPTQPADELVNRINATIPEPGAWTLHGDHRIKLGVARRFDGEAEGAAGDLQAVGPQGGAVLTAGDGRGVVLSQVQPAGKQMMNTTDWLRGQQERVRLGGNHG</sequence>
<name>A0A7W5TTS7_9MICC</name>
<comment type="similarity">
    <text evidence="1 5">Belongs to the Fmt family.</text>
</comment>
<dbReference type="SUPFAM" id="SSF53328">
    <property type="entry name" value="Formyltransferase"/>
    <property type="match status" value="1"/>
</dbReference>
<dbReference type="InterPro" id="IPR041711">
    <property type="entry name" value="Met-tRNA-FMT_N"/>
</dbReference>
<dbReference type="InterPro" id="IPR011034">
    <property type="entry name" value="Formyl_transferase-like_C_sf"/>
</dbReference>
<protein>
    <recommendedName>
        <fullName evidence="2 5">Methionyl-tRNA formyltransferase</fullName>
        <ecNumber evidence="2 5">2.1.2.9</ecNumber>
    </recommendedName>
</protein>
<organism evidence="8 9">
    <name type="scientific">Garicola koreensis</name>
    <dbReference type="NCBI Taxonomy" id="1262554"/>
    <lineage>
        <taxon>Bacteria</taxon>
        <taxon>Bacillati</taxon>
        <taxon>Actinomycetota</taxon>
        <taxon>Actinomycetes</taxon>
        <taxon>Micrococcales</taxon>
        <taxon>Micrococcaceae</taxon>
        <taxon>Garicola</taxon>
    </lineage>
</organism>
<comment type="function">
    <text evidence="5">Attaches a formyl group to the free amino group of methionyl-tRNA(fMet). The formyl group appears to play a dual role in the initiator identity of N-formylmethionyl-tRNA by promoting its recognition by IF2 and preventing the misappropriation of this tRNA by the elongation apparatus.</text>
</comment>
<dbReference type="Pfam" id="PF02911">
    <property type="entry name" value="Formyl_trans_C"/>
    <property type="match status" value="1"/>
</dbReference>
<dbReference type="EMBL" id="JACIBT010000001">
    <property type="protein sequence ID" value="MBB3667378.1"/>
    <property type="molecule type" value="Genomic_DNA"/>
</dbReference>
<evidence type="ECO:0000256" key="2">
    <source>
        <dbReference type="ARBA" id="ARBA00012261"/>
    </source>
</evidence>
<evidence type="ECO:0000259" key="6">
    <source>
        <dbReference type="Pfam" id="PF00551"/>
    </source>
</evidence>
<evidence type="ECO:0000313" key="9">
    <source>
        <dbReference type="Proteomes" id="UP000547528"/>
    </source>
</evidence>
<dbReference type="InterPro" id="IPR005794">
    <property type="entry name" value="Fmt"/>
</dbReference>
<dbReference type="CDD" id="cd08646">
    <property type="entry name" value="FMT_core_Met-tRNA-FMT_N"/>
    <property type="match status" value="1"/>
</dbReference>
<keyword evidence="4 5" id="KW-0648">Protein biosynthesis</keyword>